<dbReference type="GO" id="GO:0007169">
    <property type="term" value="P:cell surface receptor protein tyrosine kinase signaling pathway"/>
    <property type="evidence" value="ECO:0007669"/>
    <property type="project" value="TreeGrafter"/>
</dbReference>
<keyword evidence="5" id="KW-0732">Signal</keyword>
<dbReference type="GO" id="GO:0043524">
    <property type="term" value="P:negative regulation of neuron apoptotic process"/>
    <property type="evidence" value="ECO:0007669"/>
    <property type="project" value="TreeGrafter"/>
</dbReference>
<evidence type="ECO:0000256" key="2">
    <source>
        <dbReference type="ARBA" id="ARBA00023030"/>
    </source>
</evidence>
<organism evidence="7 8">
    <name type="scientific">Bugula neritina</name>
    <name type="common">Brown bryozoan</name>
    <name type="synonym">Sertularia neritina</name>
    <dbReference type="NCBI Taxonomy" id="10212"/>
    <lineage>
        <taxon>Eukaryota</taxon>
        <taxon>Metazoa</taxon>
        <taxon>Spiralia</taxon>
        <taxon>Lophotrochozoa</taxon>
        <taxon>Bryozoa</taxon>
        <taxon>Gymnolaemata</taxon>
        <taxon>Cheilostomatida</taxon>
        <taxon>Flustrina</taxon>
        <taxon>Buguloidea</taxon>
        <taxon>Bugulidae</taxon>
        <taxon>Bugula</taxon>
    </lineage>
</organism>
<dbReference type="Proteomes" id="UP000593567">
    <property type="component" value="Unassembled WGS sequence"/>
</dbReference>
<dbReference type="GO" id="GO:0021675">
    <property type="term" value="P:nerve development"/>
    <property type="evidence" value="ECO:0007669"/>
    <property type="project" value="TreeGrafter"/>
</dbReference>
<dbReference type="Gene3D" id="2.10.90.10">
    <property type="entry name" value="Cystine-knot cytokines"/>
    <property type="match status" value="1"/>
</dbReference>
<comment type="similarity">
    <text evidence="1">Belongs to the NGF-beta family.</text>
</comment>
<feature type="disulfide bond" evidence="3">
    <location>
        <begin position="157"/>
        <end position="200"/>
    </location>
</feature>
<dbReference type="InterPro" id="IPR002072">
    <property type="entry name" value="Nerve_growth_factor-rel"/>
</dbReference>
<proteinExistence type="inferred from homology"/>
<evidence type="ECO:0000313" key="7">
    <source>
        <dbReference type="EMBL" id="KAF6022396.1"/>
    </source>
</evidence>
<feature type="chain" id="PRO_5029834037" evidence="5">
    <location>
        <begin position="21"/>
        <end position="218"/>
    </location>
</feature>
<evidence type="ECO:0000256" key="1">
    <source>
        <dbReference type="ARBA" id="ARBA00010783"/>
    </source>
</evidence>
<evidence type="ECO:0000313" key="8">
    <source>
        <dbReference type="Proteomes" id="UP000593567"/>
    </source>
</evidence>
<gene>
    <name evidence="7" type="ORF">EB796_019292</name>
</gene>
<evidence type="ECO:0000256" key="3">
    <source>
        <dbReference type="PIRSR" id="PIRSR001789-1"/>
    </source>
</evidence>
<evidence type="ECO:0000259" key="6">
    <source>
        <dbReference type="SMART" id="SM00140"/>
    </source>
</evidence>
<comment type="caution">
    <text evidence="7">The sequence shown here is derived from an EMBL/GenBank/DDBJ whole genome shotgun (WGS) entry which is preliminary data.</text>
</comment>
<dbReference type="AlphaFoldDB" id="A0A7J7J9S2"/>
<protein>
    <submittedName>
        <fullName evidence="7">NTF3</fullName>
    </submittedName>
</protein>
<feature type="domain" description="Nerve growth factor-related" evidence="6">
    <location>
        <begin position="106"/>
        <end position="201"/>
    </location>
</feature>
<dbReference type="InterPro" id="IPR029034">
    <property type="entry name" value="Cystine-knot_cytokine"/>
</dbReference>
<dbReference type="PANTHER" id="PTHR11589">
    <property type="entry name" value="NERVE GROWTH FACTOR NGF -RELATED"/>
    <property type="match status" value="1"/>
</dbReference>
<feature type="disulfide bond" evidence="3">
    <location>
        <begin position="108"/>
        <end position="169"/>
    </location>
</feature>
<dbReference type="GO" id="GO:0048812">
    <property type="term" value="P:neuron projection morphogenesis"/>
    <property type="evidence" value="ECO:0007669"/>
    <property type="project" value="TreeGrafter"/>
</dbReference>
<dbReference type="InterPro" id="IPR020408">
    <property type="entry name" value="Nerve_growth_factor-like"/>
</dbReference>
<dbReference type="SMART" id="SM00140">
    <property type="entry name" value="NGF"/>
    <property type="match status" value="1"/>
</dbReference>
<reference evidence="7" key="1">
    <citation type="submission" date="2020-06" db="EMBL/GenBank/DDBJ databases">
        <title>Draft genome of Bugula neritina, a colonial animal packing powerful symbionts and potential medicines.</title>
        <authorList>
            <person name="Rayko M."/>
        </authorList>
    </citation>
    <scope>NUCLEOTIDE SEQUENCE [LARGE SCALE GENOMIC DNA]</scope>
    <source>
        <strain evidence="7">Kwan_BN1</strain>
    </source>
</reference>
<feature type="region of interest" description="Disordered" evidence="4">
    <location>
        <begin position="25"/>
        <end position="46"/>
    </location>
</feature>
<keyword evidence="3" id="KW-1015">Disulfide bond</keyword>
<sequence>MLMSESLLLLSAAIVAMALANPVPHAHRHGHQSRHSNSSNNTNTSNTNLIKELNLMIPQQYQSIYVLFADRMPESPPPWYQVTSGVINRRRRSSGDTSSHAHIPQSVCDSRKQWVMKETAIDTNGANVTVVQRISVNGMRINQYFYETTCLQENCQCRGIDTDRYSSKCENKYIWAYAKVRDNYGTVAWNLIKLGGSCGCSITELIVDPDQSIWDDLR</sequence>
<dbReference type="GO" id="GO:0038180">
    <property type="term" value="P:nerve growth factor signaling pathway"/>
    <property type="evidence" value="ECO:0007669"/>
    <property type="project" value="TreeGrafter"/>
</dbReference>
<dbReference type="PRINTS" id="PR00268">
    <property type="entry name" value="NGF"/>
</dbReference>
<feature type="disulfide bond" evidence="3">
    <location>
        <begin position="150"/>
        <end position="198"/>
    </location>
</feature>
<name>A0A7J7J9S2_BUGNE</name>
<keyword evidence="2" id="KW-0339">Growth factor</keyword>
<accession>A0A7J7J9S2</accession>
<evidence type="ECO:0000256" key="5">
    <source>
        <dbReference type="SAM" id="SignalP"/>
    </source>
</evidence>
<dbReference type="PROSITE" id="PS50270">
    <property type="entry name" value="NGF_2"/>
    <property type="match status" value="1"/>
</dbReference>
<dbReference type="SUPFAM" id="SSF57501">
    <property type="entry name" value="Cystine-knot cytokines"/>
    <property type="match status" value="1"/>
</dbReference>
<dbReference type="OrthoDB" id="6103344at2759"/>
<dbReference type="Pfam" id="PF00243">
    <property type="entry name" value="NGF"/>
    <property type="match status" value="1"/>
</dbReference>
<dbReference type="PIRSF" id="PIRSF001789">
    <property type="entry name" value="NGF"/>
    <property type="match status" value="1"/>
</dbReference>
<feature type="compositionally biased region" description="Low complexity" evidence="4">
    <location>
        <begin position="36"/>
        <end position="46"/>
    </location>
</feature>
<evidence type="ECO:0000256" key="4">
    <source>
        <dbReference type="SAM" id="MobiDB-lite"/>
    </source>
</evidence>
<dbReference type="GO" id="GO:0005163">
    <property type="term" value="F:nerve growth factor receptor binding"/>
    <property type="evidence" value="ECO:0007669"/>
    <property type="project" value="TreeGrafter"/>
</dbReference>
<keyword evidence="8" id="KW-1185">Reference proteome</keyword>
<dbReference type="GO" id="GO:0008083">
    <property type="term" value="F:growth factor activity"/>
    <property type="evidence" value="ECO:0007669"/>
    <property type="project" value="UniProtKB-KW"/>
</dbReference>
<dbReference type="PANTHER" id="PTHR11589:SF11">
    <property type="entry name" value="PREPRO-NEUROTROPHIN"/>
    <property type="match status" value="1"/>
</dbReference>
<dbReference type="EMBL" id="VXIV02002855">
    <property type="protein sequence ID" value="KAF6022396.1"/>
    <property type="molecule type" value="Genomic_DNA"/>
</dbReference>
<feature type="compositionally biased region" description="Basic residues" evidence="4">
    <location>
        <begin position="25"/>
        <end position="34"/>
    </location>
</feature>
<feature type="signal peptide" evidence="5">
    <location>
        <begin position="1"/>
        <end position="20"/>
    </location>
</feature>